<evidence type="ECO:0000256" key="1">
    <source>
        <dbReference type="SAM" id="Phobius"/>
    </source>
</evidence>
<proteinExistence type="predicted"/>
<dbReference type="EMBL" id="UINC01030425">
    <property type="protein sequence ID" value="SVB14806.1"/>
    <property type="molecule type" value="Genomic_DNA"/>
</dbReference>
<organism evidence="2">
    <name type="scientific">marine metagenome</name>
    <dbReference type="NCBI Taxonomy" id="408172"/>
    <lineage>
        <taxon>unclassified sequences</taxon>
        <taxon>metagenomes</taxon>
        <taxon>ecological metagenomes</taxon>
    </lineage>
</organism>
<feature type="transmembrane region" description="Helical" evidence="1">
    <location>
        <begin position="203"/>
        <end position="219"/>
    </location>
</feature>
<protein>
    <recommendedName>
        <fullName evidence="3">DUF2029 domain-containing protein</fullName>
    </recommendedName>
</protein>
<feature type="transmembrane region" description="Helical" evidence="1">
    <location>
        <begin position="12"/>
        <end position="31"/>
    </location>
</feature>
<accession>A0A382BLT2</accession>
<name>A0A382BLT2_9ZZZZ</name>
<dbReference type="AlphaFoldDB" id="A0A382BLT2"/>
<keyword evidence="1" id="KW-0812">Transmembrane</keyword>
<reference evidence="2" key="1">
    <citation type="submission" date="2018-05" db="EMBL/GenBank/DDBJ databases">
        <authorList>
            <person name="Lanie J.A."/>
            <person name="Ng W.-L."/>
            <person name="Kazmierczak K.M."/>
            <person name="Andrzejewski T.M."/>
            <person name="Davidsen T.M."/>
            <person name="Wayne K.J."/>
            <person name="Tettelin H."/>
            <person name="Glass J.I."/>
            <person name="Rusch D."/>
            <person name="Podicherti R."/>
            <person name="Tsui H.-C.T."/>
            <person name="Winkler M.E."/>
        </authorList>
    </citation>
    <scope>NUCLEOTIDE SEQUENCE</scope>
</reference>
<evidence type="ECO:0008006" key="3">
    <source>
        <dbReference type="Google" id="ProtNLM"/>
    </source>
</evidence>
<feature type="non-terminal residue" evidence="2">
    <location>
        <position position="273"/>
    </location>
</feature>
<keyword evidence="1" id="KW-0472">Membrane</keyword>
<feature type="transmembrane region" description="Helical" evidence="1">
    <location>
        <begin position="174"/>
        <end position="196"/>
    </location>
</feature>
<feature type="transmembrane region" description="Helical" evidence="1">
    <location>
        <begin position="96"/>
        <end position="117"/>
    </location>
</feature>
<evidence type="ECO:0000313" key="2">
    <source>
        <dbReference type="EMBL" id="SVB14806.1"/>
    </source>
</evidence>
<sequence>MQTKYQKVIKISLIFIIILGFNYGVSFQQFLHYDWADPRGLSDSSSYLAMSNGDYAISSGHRYRVIIPFLTSLVRDLVQPLVPPDQLHWFGGVDAFSFYIVNYFFTSLTGLFLYCFLAQLKFDPKLSLLGVFIFLGSRITVLTTGAPIVDSLYFLSIIIIIYFCSTKNTTALTILTPILILTKETIIPFLFLPLFVKQINRKLFGISVLVSFAIFFWARDTISSWSPNIIERSDPIFDVVKNHLASGFGNIAHTYFSVGGWHGIFSTFSIFWI</sequence>
<gene>
    <name evidence="2" type="ORF">METZ01_LOCUS167660</name>
</gene>
<keyword evidence="1" id="KW-1133">Transmembrane helix</keyword>
<feature type="transmembrane region" description="Helical" evidence="1">
    <location>
        <begin position="129"/>
        <end position="162"/>
    </location>
</feature>